<evidence type="ECO:0008006" key="4">
    <source>
        <dbReference type="Google" id="ProtNLM"/>
    </source>
</evidence>
<name>A0A9W6K5T1_9PSED</name>
<organism evidence="2 3">
    <name type="scientific">Pseudomonas turukhanskensis</name>
    <dbReference type="NCBI Taxonomy" id="1806536"/>
    <lineage>
        <taxon>Bacteria</taxon>
        <taxon>Pseudomonadati</taxon>
        <taxon>Pseudomonadota</taxon>
        <taxon>Gammaproteobacteria</taxon>
        <taxon>Pseudomonadales</taxon>
        <taxon>Pseudomonadaceae</taxon>
        <taxon>Pseudomonas</taxon>
    </lineage>
</organism>
<comment type="caution">
    <text evidence="2">The sequence shown here is derived from an EMBL/GenBank/DDBJ whole genome shotgun (WGS) entry which is preliminary data.</text>
</comment>
<dbReference type="InterPro" id="IPR022584">
    <property type="entry name" value="DUF2937"/>
</dbReference>
<reference evidence="2" key="2">
    <citation type="submission" date="2023-01" db="EMBL/GenBank/DDBJ databases">
        <authorList>
            <person name="Sun Q."/>
            <person name="Evtushenko L."/>
        </authorList>
    </citation>
    <scope>NUCLEOTIDE SEQUENCE</scope>
    <source>
        <strain evidence="2">VKM B-2935</strain>
    </source>
</reference>
<proteinExistence type="predicted"/>
<feature type="transmembrane region" description="Helical" evidence="1">
    <location>
        <begin position="134"/>
        <end position="160"/>
    </location>
</feature>
<reference evidence="2" key="1">
    <citation type="journal article" date="2014" name="Int. J. Syst. Evol. Microbiol.">
        <title>Complete genome sequence of Corynebacterium casei LMG S-19264T (=DSM 44701T), isolated from a smear-ripened cheese.</title>
        <authorList>
            <consortium name="US DOE Joint Genome Institute (JGI-PGF)"/>
            <person name="Walter F."/>
            <person name="Albersmeier A."/>
            <person name="Kalinowski J."/>
            <person name="Ruckert C."/>
        </authorList>
    </citation>
    <scope>NUCLEOTIDE SEQUENCE</scope>
    <source>
        <strain evidence="2">VKM B-2935</strain>
    </source>
</reference>
<dbReference type="PIRSF" id="PIRSF029393">
    <property type="entry name" value="UCP029393"/>
    <property type="match status" value="1"/>
</dbReference>
<dbReference type="Proteomes" id="UP001143328">
    <property type="component" value="Unassembled WGS sequence"/>
</dbReference>
<gene>
    <name evidence="2" type="ORF">GCM10017655_18530</name>
</gene>
<evidence type="ECO:0000313" key="3">
    <source>
        <dbReference type="Proteomes" id="UP001143328"/>
    </source>
</evidence>
<evidence type="ECO:0000313" key="2">
    <source>
        <dbReference type="EMBL" id="GLK88791.1"/>
    </source>
</evidence>
<evidence type="ECO:0000256" key="1">
    <source>
        <dbReference type="SAM" id="Phobius"/>
    </source>
</evidence>
<keyword evidence="3" id="KW-1185">Reference proteome</keyword>
<dbReference type="EMBL" id="BSFN01000004">
    <property type="protein sequence ID" value="GLK88791.1"/>
    <property type="molecule type" value="Genomic_DNA"/>
</dbReference>
<dbReference type="AlphaFoldDB" id="A0A9W6K5T1"/>
<accession>A0A9W6K5T1</accession>
<keyword evidence="1" id="KW-1133">Transmembrane helix</keyword>
<dbReference type="RefSeq" id="WP_271195005.1">
    <property type="nucleotide sequence ID" value="NZ_BSFN01000004.1"/>
</dbReference>
<keyword evidence="1" id="KW-0812">Transmembrane</keyword>
<keyword evidence="1" id="KW-0472">Membrane</keyword>
<dbReference type="InterPro" id="IPR016917">
    <property type="entry name" value="UCP029393"/>
</dbReference>
<protein>
    <recommendedName>
        <fullName evidence="4">DUF2937 domain-containing protein</fullName>
    </recommendedName>
</protein>
<sequence>MFRSYLRLVLFAVGLLVGVQIPGFINDYSQRIEAHWQESEQSLSGFRQTAKQFFNGDLDALVAHYRASSDPVFASDANSLTNLLVRSRLLDAEWQAMNGPWYVRVWHVAFNANPDLFKETYDGYRYQVLLAPEAIAWGIGCALLLAFVVELLVLGAGWTLGFNRTHKVTQHEQRPWR</sequence>
<dbReference type="Pfam" id="PF11157">
    <property type="entry name" value="DUF2937"/>
    <property type="match status" value="1"/>
</dbReference>